<dbReference type="GO" id="GO:1990904">
    <property type="term" value="C:ribonucleoprotein complex"/>
    <property type="evidence" value="ECO:0007669"/>
    <property type="project" value="UniProtKB-KW"/>
</dbReference>
<dbReference type="SMART" id="SM01397">
    <property type="entry name" value="Ribosomal_S3Ae"/>
    <property type="match status" value="1"/>
</dbReference>
<reference evidence="6" key="1">
    <citation type="submission" date="2012-07" db="EMBL/GenBank/DDBJ databases">
        <title>Genome of the Chinese tree shrew, a rising model animal genetically related to primates.</title>
        <authorList>
            <person name="Zhang G."/>
            <person name="Fan Y."/>
            <person name="Yao Y."/>
            <person name="Huang Z."/>
        </authorList>
    </citation>
    <scope>NUCLEOTIDE SEQUENCE [LARGE SCALE GENOMIC DNA]</scope>
</reference>
<feature type="compositionally biased region" description="Polar residues" evidence="4">
    <location>
        <begin position="1"/>
        <end position="22"/>
    </location>
</feature>
<dbReference type="Pfam" id="PF01015">
    <property type="entry name" value="Ribosomal_S3Ae"/>
    <property type="match status" value="1"/>
</dbReference>
<keyword evidence="6" id="KW-1185">Reference proteome</keyword>
<sequence>MFNVRNTGKTLVTRTQGTSTASDGRKGRVFEVSPADVQSDDVAFRKFKLNTEDAQGKDCLTNFHGMGLTRDKMCPTETFSMNQWACGQNVKEKTLDDGRRQAQFKHGAVVQEQEYSKGKAVTGEDRGTEENTFRSLSWSHSDPSSDAGGLVLLLLIPPTAVVPTALGVALCPCSWLHSLRVCWSLAAAVVLRPHAQQRPALPGWEGQDERAPSVGPLPSGVRHTGPHASVCHGTASSLVQLAGTCLPSASLASTETLW</sequence>
<dbReference type="GO" id="GO:0005840">
    <property type="term" value="C:ribosome"/>
    <property type="evidence" value="ECO:0007669"/>
    <property type="project" value="UniProtKB-KW"/>
</dbReference>
<dbReference type="GO" id="GO:0006412">
    <property type="term" value="P:translation"/>
    <property type="evidence" value="ECO:0007669"/>
    <property type="project" value="InterPro"/>
</dbReference>
<reference evidence="6" key="2">
    <citation type="journal article" date="2013" name="Nat. Commun.">
        <title>Genome of the Chinese tree shrew.</title>
        <authorList>
            <person name="Fan Y."/>
            <person name="Huang Z.Y."/>
            <person name="Cao C.C."/>
            <person name="Chen C.S."/>
            <person name="Chen Y.X."/>
            <person name="Fan D.D."/>
            <person name="He J."/>
            <person name="Hou H.L."/>
            <person name="Hu L."/>
            <person name="Hu X.T."/>
            <person name="Jiang X.T."/>
            <person name="Lai R."/>
            <person name="Lang Y.S."/>
            <person name="Liang B."/>
            <person name="Liao S.G."/>
            <person name="Mu D."/>
            <person name="Ma Y.Y."/>
            <person name="Niu Y.Y."/>
            <person name="Sun X.Q."/>
            <person name="Xia J.Q."/>
            <person name="Xiao J."/>
            <person name="Xiong Z.Q."/>
            <person name="Xu L."/>
            <person name="Yang L."/>
            <person name="Zhang Y."/>
            <person name="Zhao W."/>
            <person name="Zhao X.D."/>
            <person name="Zheng Y.T."/>
            <person name="Zhou J.M."/>
            <person name="Zhu Y.B."/>
            <person name="Zhang G.J."/>
            <person name="Wang J."/>
            <person name="Yao Y.G."/>
        </authorList>
    </citation>
    <scope>NUCLEOTIDE SEQUENCE [LARGE SCALE GENOMIC DNA]</scope>
</reference>
<evidence type="ECO:0000313" key="5">
    <source>
        <dbReference type="EMBL" id="ELW71230.1"/>
    </source>
</evidence>
<organism evidence="5 6">
    <name type="scientific">Tupaia chinensis</name>
    <name type="common">Chinese tree shrew</name>
    <name type="synonym">Tupaia belangeri chinensis</name>
    <dbReference type="NCBI Taxonomy" id="246437"/>
    <lineage>
        <taxon>Eukaryota</taxon>
        <taxon>Metazoa</taxon>
        <taxon>Chordata</taxon>
        <taxon>Craniata</taxon>
        <taxon>Vertebrata</taxon>
        <taxon>Euteleostomi</taxon>
        <taxon>Mammalia</taxon>
        <taxon>Eutheria</taxon>
        <taxon>Euarchontoglires</taxon>
        <taxon>Scandentia</taxon>
        <taxon>Tupaiidae</taxon>
        <taxon>Tupaia</taxon>
    </lineage>
</organism>
<dbReference type="Proteomes" id="UP000011518">
    <property type="component" value="Unassembled WGS sequence"/>
</dbReference>
<dbReference type="EMBL" id="KB320472">
    <property type="protein sequence ID" value="ELW71230.1"/>
    <property type="molecule type" value="Genomic_DNA"/>
</dbReference>
<protein>
    <submittedName>
        <fullName evidence="5">40S ribosomal protein S3a</fullName>
    </submittedName>
</protein>
<evidence type="ECO:0000256" key="2">
    <source>
        <dbReference type="ARBA" id="ARBA00022980"/>
    </source>
</evidence>
<dbReference type="PANTHER" id="PTHR11830">
    <property type="entry name" value="40S RIBOSOMAL PROTEIN S3A"/>
    <property type="match status" value="1"/>
</dbReference>
<dbReference type="AlphaFoldDB" id="L9L7X8"/>
<gene>
    <name evidence="5" type="ORF">TREES_T100015665</name>
</gene>
<evidence type="ECO:0000256" key="3">
    <source>
        <dbReference type="ARBA" id="ARBA00023274"/>
    </source>
</evidence>
<evidence type="ECO:0000256" key="1">
    <source>
        <dbReference type="ARBA" id="ARBA00022490"/>
    </source>
</evidence>
<keyword evidence="3" id="KW-0687">Ribonucleoprotein</keyword>
<keyword evidence="2 5" id="KW-0689">Ribosomal protein</keyword>
<evidence type="ECO:0000313" key="6">
    <source>
        <dbReference type="Proteomes" id="UP000011518"/>
    </source>
</evidence>
<dbReference type="STRING" id="246437.L9L7X8"/>
<accession>L9L7X8</accession>
<feature type="region of interest" description="Disordered" evidence="4">
    <location>
        <begin position="1"/>
        <end position="26"/>
    </location>
</feature>
<name>L9L7X8_TUPCH</name>
<dbReference type="GO" id="GO:0003735">
    <property type="term" value="F:structural constituent of ribosome"/>
    <property type="evidence" value="ECO:0007669"/>
    <property type="project" value="InterPro"/>
</dbReference>
<evidence type="ECO:0000256" key="4">
    <source>
        <dbReference type="SAM" id="MobiDB-lite"/>
    </source>
</evidence>
<dbReference type="InParanoid" id="L9L7X8"/>
<proteinExistence type="predicted"/>
<dbReference type="InterPro" id="IPR001593">
    <property type="entry name" value="Ribosomal_eS1"/>
</dbReference>
<keyword evidence="1" id="KW-0963">Cytoplasm</keyword>